<dbReference type="Gene3D" id="3.40.50.2000">
    <property type="entry name" value="Glycogen Phosphorylase B"/>
    <property type="match status" value="2"/>
</dbReference>
<dbReference type="SUPFAM" id="SSF53756">
    <property type="entry name" value="UDP-Glycosyltransferase/glycogen phosphorylase"/>
    <property type="match status" value="1"/>
</dbReference>
<accession>A0A3N0X6G0</accession>
<dbReference type="AlphaFoldDB" id="A0A3N0X6G0"/>
<keyword evidence="2" id="KW-0808">Transferase</keyword>
<comment type="caution">
    <text evidence="2">The sequence shown here is derived from an EMBL/GenBank/DDBJ whole genome shotgun (WGS) entry which is preliminary data.</text>
</comment>
<organism evidence="2 3">
    <name type="scientific">Epilithonimonas hominis</name>
    <dbReference type="NCBI Taxonomy" id="420404"/>
    <lineage>
        <taxon>Bacteria</taxon>
        <taxon>Pseudomonadati</taxon>
        <taxon>Bacteroidota</taxon>
        <taxon>Flavobacteriia</taxon>
        <taxon>Flavobacteriales</taxon>
        <taxon>Weeksellaceae</taxon>
        <taxon>Chryseobacterium group</taxon>
        <taxon>Epilithonimonas</taxon>
    </lineage>
</organism>
<evidence type="ECO:0000259" key="1">
    <source>
        <dbReference type="Pfam" id="PF00534"/>
    </source>
</evidence>
<dbReference type="RefSeq" id="WP_123281751.1">
    <property type="nucleotide sequence ID" value="NZ_RJTU01000065.1"/>
</dbReference>
<dbReference type="Proteomes" id="UP000267623">
    <property type="component" value="Unassembled WGS sequence"/>
</dbReference>
<dbReference type="Pfam" id="PF00534">
    <property type="entry name" value="Glycos_transf_1"/>
    <property type="match status" value="1"/>
</dbReference>
<feature type="domain" description="Glycosyl transferase family 1" evidence="1">
    <location>
        <begin position="173"/>
        <end position="325"/>
    </location>
</feature>
<evidence type="ECO:0000313" key="2">
    <source>
        <dbReference type="EMBL" id="ROI12942.1"/>
    </source>
</evidence>
<reference evidence="3" key="1">
    <citation type="submission" date="2018-11" db="EMBL/GenBank/DDBJ databases">
        <title>Proposal to divide the Flavobacteriaceae and reorganize its genera based on Amino Acid Identity values calculated from whole genome sequences.</title>
        <authorList>
            <person name="Nicholson A.C."/>
            <person name="Gulvik C.A."/>
            <person name="Whitney A.M."/>
            <person name="Humrighouse B.W."/>
            <person name="Bell M."/>
            <person name="Holmes B."/>
            <person name="Steigerwalt A."/>
            <person name="Villarma A."/>
            <person name="Sheth M."/>
            <person name="Batra D."/>
            <person name="Pryor J."/>
            <person name="Bernardet J.-F."/>
            <person name="Hugo C."/>
            <person name="Kampfer P."/>
            <person name="Newman J."/>
            <person name="Mcquiston J."/>
        </authorList>
    </citation>
    <scope>NUCLEOTIDE SEQUENCE [LARGE SCALE GENOMIC DNA]</scope>
    <source>
        <strain evidence="3">DSM 22165</strain>
    </source>
</reference>
<sequence length="388" mass="44640">MINASRLKIAFMGIPYLGGNYTHFKYLADGLPNYDWTLLQVGKIEHSLLDDILFVHIGAELDRVIHARELAFKLIAFLKENAYDILIPMNSAIAISVIPYLPQSLQIINIVNSDTQRVYKAVSEYYDFVSKIICISPKQINVLEVKENVRKKLKLIPHGVQIQSGFVRPQNDLIRIGFLGRIHHEHKGVLLIPKILQGITDSFIFEIIGDGPDKQTLLNELEGYNINYNFWGFKKGLEKEKIISQWDIMLFPSYIEGFGLTLIEVMKYGVIPIANEIKGITDYIITDKIDGFIVPANNIDVFKSNIKILLTNPVQRSKMSVSATKTIEEKYNLDVILDEYRTVFAESLNYKKPKILDFTNWTMYQEYCPSLIVRIQLKLKYILNQFLK</sequence>
<dbReference type="PANTHER" id="PTHR12526">
    <property type="entry name" value="GLYCOSYLTRANSFERASE"/>
    <property type="match status" value="1"/>
</dbReference>
<dbReference type="GO" id="GO:0016757">
    <property type="term" value="F:glycosyltransferase activity"/>
    <property type="evidence" value="ECO:0007669"/>
    <property type="project" value="InterPro"/>
</dbReference>
<evidence type="ECO:0000313" key="3">
    <source>
        <dbReference type="Proteomes" id="UP000267623"/>
    </source>
</evidence>
<name>A0A3N0X6G0_9FLAO</name>
<gene>
    <name evidence="2" type="ORF">EGH73_10310</name>
</gene>
<proteinExistence type="predicted"/>
<dbReference type="EMBL" id="RJTU01000065">
    <property type="protein sequence ID" value="ROI12942.1"/>
    <property type="molecule type" value="Genomic_DNA"/>
</dbReference>
<protein>
    <submittedName>
        <fullName evidence="2">Glycosyltransferase</fullName>
    </submittedName>
</protein>
<dbReference type="InterPro" id="IPR001296">
    <property type="entry name" value="Glyco_trans_1"/>
</dbReference>
<dbReference type="CDD" id="cd03801">
    <property type="entry name" value="GT4_PimA-like"/>
    <property type="match status" value="1"/>
</dbReference>